<reference evidence="1" key="1">
    <citation type="submission" date="2024-07" db="EMBL/GenBank/DDBJ databases">
        <title>vB_CacS-HV1, a novel Pahexavirus bacteriophage with lytic and anti-biofilm potential against Cutibacterium acnes.</title>
        <authorList>
            <person name="Xu J."/>
            <person name="Li X."/>
        </authorList>
    </citation>
    <scope>NUCLEOTIDE SEQUENCE</scope>
</reference>
<accession>A0AB39CFE3</accession>
<evidence type="ECO:0008006" key="2">
    <source>
        <dbReference type="Google" id="ProtNLM"/>
    </source>
</evidence>
<dbReference type="PROSITE" id="PS51257">
    <property type="entry name" value="PROKAR_LIPOPROTEIN"/>
    <property type="match status" value="1"/>
</dbReference>
<evidence type="ECO:0000313" key="1">
    <source>
        <dbReference type="EMBL" id="XDJ26123.1"/>
    </source>
</evidence>
<proteinExistence type="predicted"/>
<sequence length="60" mass="5787">MAAACRAAFSALRCWVVLGVHSVLAVVACGAGCEVSGGLSSGAGMNEAAAMMAAVMPAMV</sequence>
<dbReference type="EMBL" id="PQ037195">
    <property type="protein sequence ID" value="XDJ26123.1"/>
    <property type="molecule type" value="Genomic_DNA"/>
</dbReference>
<name>A0AB39CFE3_9CAUD</name>
<organism evidence="1">
    <name type="scientific">Cutibacterium phage vB_CacS-HV1</name>
    <dbReference type="NCBI Taxonomy" id="3236917"/>
    <lineage>
        <taxon>Viruses</taxon>
        <taxon>Duplodnaviria</taxon>
        <taxon>Heunggongvirae</taxon>
        <taxon>Uroviricota</taxon>
        <taxon>Caudoviricetes</taxon>
        <taxon>Pahexavirus</taxon>
    </lineage>
</organism>
<protein>
    <recommendedName>
        <fullName evidence="2">Lipoprotein</fullName>
    </recommendedName>
</protein>